<evidence type="ECO:0000256" key="1">
    <source>
        <dbReference type="SAM" id="Phobius"/>
    </source>
</evidence>
<keyword evidence="1" id="KW-0812">Transmembrane</keyword>
<evidence type="ECO:0000259" key="2">
    <source>
        <dbReference type="Pfam" id="PF04195"/>
    </source>
</evidence>
<keyword evidence="1" id="KW-1133">Transmembrane helix</keyword>
<evidence type="ECO:0000313" key="3">
    <source>
        <dbReference type="EMBL" id="CAI9292904.1"/>
    </source>
</evidence>
<name>A0AA35ZHU5_LACSI</name>
<dbReference type="InterPro" id="IPR007321">
    <property type="entry name" value="Transposase_28"/>
</dbReference>
<accession>A0AA35ZHU5</accession>
<feature type="transmembrane region" description="Helical" evidence="1">
    <location>
        <begin position="41"/>
        <end position="59"/>
    </location>
</feature>
<dbReference type="EMBL" id="OX465083">
    <property type="protein sequence ID" value="CAI9292904.1"/>
    <property type="molecule type" value="Genomic_DNA"/>
</dbReference>
<dbReference type="AlphaFoldDB" id="A0AA35ZHU5"/>
<gene>
    <name evidence="3" type="ORF">LSALG_LOCUS31945</name>
</gene>
<protein>
    <recommendedName>
        <fullName evidence="2">Transposase (putative) gypsy type domain-containing protein</fullName>
    </recommendedName>
</protein>
<proteinExistence type="predicted"/>
<sequence>MSTYQEDYSRGRNFLAGIGSLPSSLLHWIRGVSVCRVPMILYQVCLLLAIMAWACLVMMSRYGFQLDDGILILVEGSVITHPPPSKVGIYLEHFDDGYRLPSSDFLLELLDHHKIHIDQLVPNDVNKIVTLELLCRCNGIVPDIWGSPKNWHNHWLWVDGEKVGRMFLHVKSSFDTAIEFFPEKEDVVRVLRGLEFVVDDFPKYALDGEGMSTPWRLRGKMHDLFVVCQGRQNR</sequence>
<keyword evidence="4" id="KW-1185">Reference proteome</keyword>
<evidence type="ECO:0000313" key="4">
    <source>
        <dbReference type="Proteomes" id="UP001177003"/>
    </source>
</evidence>
<dbReference type="Pfam" id="PF04195">
    <property type="entry name" value="Transposase_28"/>
    <property type="match status" value="1"/>
</dbReference>
<reference evidence="3" key="1">
    <citation type="submission" date="2023-04" db="EMBL/GenBank/DDBJ databases">
        <authorList>
            <person name="Vijverberg K."/>
            <person name="Xiong W."/>
            <person name="Schranz E."/>
        </authorList>
    </citation>
    <scope>NUCLEOTIDE SEQUENCE</scope>
</reference>
<keyword evidence="1" id="KW-0472">Membrane</keyword>
<organism evidence="3 4">
    <name type="scientific">Lactuca saligna</name>
    <name type="common">Willowleaf lettuce</name>
    <dbReference type="NCBI Taxonomy" id="75948"/>
    <lineage>
        <taxon>Eukaryota</taxon>
        <taxon>Viridiplantae</taxon>
        <taxon>Streptophyta</taxon>
        <taxon>Embryophyta</taxon>
        <taxon>Tracheophyta</taxon>
        <taxon>Spermatophyta</taxon>
        <taxon>Magnoliopsida</taxon>
        <taxon>eudicotyledons</taxon>
        <taxon>Gunneridae</taxon>
        <taxon>Pentapetalae</taxon>
        <taxon>asterids</taxon>
        <taxon>campanulids</taxon>
        <taxon>Asterales</taxon>
        <taxon>Asteraceae</taxon>
        <taxon>Cichorioideae</taxon>
        <taxon>Cichorieae</taxon>
        <taxon>Lactucinae</taxon>
        <taxon>Lactuca</taxon>
    </lineage>
</organism>
<dbReference type="Proteomes" id="UP001177003">
    <property type="component" value="Chromosome 7"/>
</dbReference>
<feature type="domain" description="Transposase (putative) gypsy type" evidence="2">
    <location>
        <begin position="90"/>
        <end position="137"/>
    </location>
</feature>